<dbReference type="InterPro" id="IPR027417">
    <property type="entry name" value="P-loop_NTPase"/>
</dbReference>
<gene>
    <name evidence="9" type="ORF">TCNE_LOCUS4988</name>
</gene>
<dbReference type="PROSITE" id="PS50067">
    <property type="entry name" value="KINESIN_MOTOR_2"/>
    <property type="match status" value="1"/>
</dbReference>
<comment type="similarity">
    <text evidence="7">Belongs to the TRAFAC class myosin-kinesin ATPase superfamily. Kinesin family.</text>
</comment>
<dbReference type="GO" id="GO:0051231">
    <property type="term" value="P:spindle elongation"/>
    <property type="evidence" value="ECO:0007669"/>
    <property type="project" value="TreeGrafter"/>
</dbReference>
<dbReference type="Gene3D" id="3.40.850.10">
    <property type="entry name" value="Kinesin motor domain"/>
    <property type="match status" value="1"/>
</dbReference>
<dbReference type="SUPFAM" id="SSF52540">
    <property type="entry name" value="P-loop containing nucleoside triphosphate hydrolases"/>
    <property type="match status" value="1"/>
</dbReference>
<evidence type="ECO:0000313" key="11">
    <source>
        <dbReference type="WBParaSite" id="TCNE_0000498901-mRNA-1"/>
    </source>
</evidence>
<reference evidence="9 10" key="2">
    <citation type="submission" date="2018-11" db="EMBL/GenBank/DDBJ databases">
        <authorList>
            <consortium name="Pathogen Informatics"/>
        </authorList>
    </citation>
    <scope>NUCLEOTIDE SEQUENCE [LARGE SCALE GENOMIC DNA]</scope>
</reference>
<keyword evidence="5" id="KW-0505">Motor protein</keyword>
<dbReference type="Proteomes" id="UP000050794">
    <property type="component" value="Unassembled WGS sequence"/>
</dbReference>
<keyword evidence="3" id="KW-0547">Nucleotide-binding</keyword>
<name>A0A183U919_TOXCA</name>
<dbReference type="GO" id="GO:0008574">
    <property type="term" value="F:plus-end-directed microtubule motor activity"/>
    <property type="evidence" value="ECO:0007669"/>
    <property type="project" value="TreeGrafter"/>
</dbReference>
<evidence type="ECO:0000256" key="2">
    <source>
        <dbReference type="ARBA" id="ARBA00022490"/>
    </source>
</evidence>
<protein>
    <submittedName>
        <fullName evidence="11">Kinesin motor domain-containing protein</fullName>
    </submittedName>
</protein>
<keyword evidence="10" id="KW-1185">Reference proteome</keyword>
<dbReference type="InterPro" id="IPR047149">
    <property type="entry name" value="KIF11-like"/>
</dbReference>
<evidence type="ECO:0000256" key="3">
    <source>
        <dbReference type="ARBA" id="ARBA00022741"/>
    </source>
</evidence>
<dbReference type="InterPro" id="IPR036961">
    <property type="entry name" value="Kinesin_motor_dom_sf"/>
</dbReference>
<evidence type="ECO:0000313" key="9">
    <source>
        <dbReference type="EMBL" id="VDM33505.1"/>
    </source>
</evidence>
<dbReference type="Pfam" id="PF00225">
    <property type="entry name" value="Kinesin"/>
    <property type="match status" value="1"/>
</dbReference>
<sequence length="126" mass="15163">MEGEHDPNGSYSWKDDPHMGIIPRALMHIFTELDRQKVEEYSVRVSYVELYNEELYDLLSRSDQQQPRLRIFEDAIRKVIHALVYLLFSDAITPESDFWWLNSWLLCWWRVFSFRLLCRGYTGLLS</sequence>
<keyword evidence="6" id="KW-0206">Cytoskeleton</keyword>
<proteinExistence type="inferred from homology"/>
<dbReference type="PANTHER" id="PTHR47970:SF12">
    <property type="entry name" value="KINESIN FAMILY MEMBER 11"/>
    <property type="match status" value="1"/>
</dbReference>
<dbReference type="EMBL" id="UYWY01010199">
    <property type="protein sequence ID" value="VDM33505.1"/>
    <property type="molecule type" value="Genomic_DNA"/>
</dbReference>
<evidence type="ECO:0000256" key="1">
    <source>
        <dbReference type="ARBA" id="ARBA00004245"/>
    </source>
</evidence>
<dbReference type="InterPro" id="IPR001752">
    <property type="entry name" value="Kinesin_motor_dom"/>
</dbReference>
<dbReference type="PANTHER" id="PTHR47970">
    <property type="entry name" value="KINESIN-LIKE PROTEIN KIF11"/>
    <property type="match status" value="1"/>
</dbReference>
<dbReference type="GO" id="GO:0090307">
    <property type="term" value="P:mitotic spindle assembly"/>
    <property type="evidence" value="ECO:0007669"/>
    <property type="project" value="TreeGrafter"/>
</dbReference>
<keyword evidence="4" id="KW-0067">ATP-binding</keyword>
<evidence type="ECO:0000259" key="8">
    <source>
        <dbReference type="PROSITE" id="PS50067"/>
    </source>
</evidence>
<evidence type="ECO:0000256" key="5">
    <source>
        <dbReference type="ARBA" id="ARBA00023175"/>
    </source>
</evidence>
<organism evidence="10 11">
    <name type="scientific">Toxocara canis</name>
    <name type="common">Canine roundworm</name>
    <dbReference type="NCBI Taxonomy" id="6265"/>
    <lineage>
        <taxon>Eukaryota</taxon>
        <taxon>Metazoa</taxon>
        <taxon>Ecdysozoa</taxon>
        <taxon>Nematoda</taxon>
        <taxon>Chromadorea</taxon>
        <taxon>Rhabditida</taxon>
        <taxon>Spirurina</taxon>
        <taxon>Ascaridomorpha</taxon>
        <taxon>Ascaridoidea</taxon>
        <taxon>Toxocaridae</taxon>
        <taxon>Toxocara</taxon>
    </lineage>
</organism>
<dbReference type="WBParaSite" id="TCNE_0000498901-mRNA-1">
    <property type="protein sequence ID" value="TCNE_0000498901-mRNA-1"/>
    <property type="gene ID" value="TCNE_0000498901"/>
</dbReference>
<keyword evidence="2" id="KW-0963">Cytoplasm</keyword>
<evidence type="ECO:0000313" key="10">
    <source>
        <dbReference type="Proteomes" id="UP000050794"/>
    </source>
</evidence>
<evidence type="ECO:0000256" key="7">
    <source>
        <dbReference type="PROSITE-ProRule" id="PRU00283"/>
    </source>
</evidence>
<feature type="domain" description="Kinesin motor" evidence="8">
    <location>
        <begin position="1"/>
        <end position="126"/>
    </location>
</feature>
<comment type="caution">
    <text evidence="7">Lacks conserved residue(s) required for the propagation of feature annotation.</text>
</comment>
<evidence type="ECO:0000256" key="6">
    <source>
        <dbReference type="ARBA" id="ARBA00023212"/>
    </source>
</evidence>
<reference evidence="11" key="1">
    <citation type="submission" date="2016-06" db="UniProtKB">
        <authorList>
            <consortium name="WormBaseParasite"/>
        </authorList>
    </citation>
    <scope>IDENTIFICATION</scope>
</reference>
<dbReference type="GO" id="GO:0007018">
    <property type="term" value="P:microtubule-based movement"/>
    <property type="evidence" value="ECO:0007669"/>
    <property type="project" value="InterPro"/>
</dbReference>
<accession>A0A183U919</accession>
<evidence type="ECO:0000256" key="4">
    <source>
        <dbReference type="ARBA" id="ARBA00022840"/>
    </source>
</evidence>
<dbReference type="GO" id="GO:0005634">
    <property type="term" value="C:nucleus"/>
    <property type="evidence" value="ECO:0007669"/>
    <property type="project" value="TreeGrafter"/>
</dbReference>
<dbReference type="AlphaFoldDB" id="A0A183U919"/>
<comment type="subcellular location">
    <subcellularLocation>
        <location evidence="1">Cytoplasm</location>
        <location evidence="1">Cytoskeleton</location>
    </subcellularLocation>
</comment>
<dbReference type="GO" id="GO:0008017">
    <property type="term" value="F:microtubule binding"/>
    <property type="evidence" value="ECO:0007669"/>
    <property type="project" value="InterPro"/>
</dbReference>
<dbReference type="GO" id="GO:0005524">
    <property type="term" value="F:ATP binding"/>
    <property type="evidence" value="ECO:0007669"/>
    <property type="project" value="UniProtKB-KW"/>
</dbReference>
<dbReference type="GO" id="GO:0072686">
    <property type="term" value="C:mitotic spindle"/>
    <property type="evidence" value="ECO:0007669"/>
    <property type="project" value="TreeGrafter"/>
</dbReference>
<dbReference type="GO" id="GO:0005876">
    <property type="term" value="C:spindle microtubule"/>
    <property type="evidence" value="ECO:0007669"/>
    <property type="project" value="TreeGrafter"/>
</dbReference>